<dbReference type="Gene3D" id="2.60.120.10">
    <property type="entry name" value="Jelly Rolls"/>
    <property type="match status" value="1"/>
</dbReference>
<dbReference type="InterPro" id="IPR001387">
    <property type="entry name" value="Cro/C1-type_HTH"/>
</dbReference>
<name>A0ABS2G9X0_9FIRM</name>
<dbReference type="SUPFAM" id="SSF51182">
    <property type="entry name" value="RmlC-like cupins"/>
    <property type="match status" value="1"/>
</dbReference>
<dbReference type="PANTHER" id="PTHR46797">
    <property type="entry name" value="HTH-TYPE TRANSCRIPTIONAL REGULATOR"/>
    <property type="match status" value="1"/>
</dbReference>
<dbReference type="InterPro" id="IPR014710">
    <property type="entry name" value="RmlC-like_jellyroll"/>
</dbReference>
<dbReference type="SMART" id="SM00530">
    <property type="entry name" value="HTH_XRE"/>
    <property type="match status" value="1"/>
</dbReference>
<dbReference type="InterPro" id="IPR011051">
    <property type="entry name" value="RmlC_Cupin_sf"/>
</dbReference>
<evidence type="ECO:0000313" key="4">
    <source>
        <dbReference type="Proteomes" id="UP000729290"/>
    </source>
</evidence>
<dbReference type="CDD" id="cd00093">
    <property type="entry name" value="HTH_XRE"/>
    <property type="match status" value="1"/>
</dbReference>
<evidence type="ECO:0000256" key="1">
    <source>
        <dbReference type="ARBA" id="ARBA00023125"/>
    </source>
</evidence>
<dbReference type="EMBL" id="JACSNV010000004">
    <property type="protein sequence ID" value="MBM6877309.1"/>
    <property type="molecule type" value="Genomic_DNA"/>
</dbReference>
<protein>
    <submittedName>
        <fullName evidence="3">Helix-turn-helix transcriptional regulator</fullName>
    </submittedName>
</protein>
<keyword evidence="1" id="KW-0238">DNA-binding</keyword>
<dbReference type="InterPro" id="IPR050807">
    <property type="entry name" value="TransReg_Diox_bact_type"/>
</dbReference>
<organism evidence="3 4">
    <name type="scientific">Anaerotignum lactatifermentans</name>
    <dbReference type="NCBI Taxonomy" id="160404"/>
    <lineage>
        <taxon>Bacteria</taxon>
        <taxon>Bacillati</taxon>
        <taxon>Bacillota</taxon>
        <taxon>Clostridia</taxon>
        <taxon>Lachnospirales</taxon>
        <taxon>Anaerotignaceae</taxon>
        <taxon>Anaerotignum</taxon>
    </lineage>
</organism>
<dbReference type="InterPro" id="IPR013096">
    <property type="entry name" value="Cupin_2"/>
</dbReference>
<dbReference type="Proteomes" id="UP000729290">
    <property type="component" value="Unassembled WGS sequence"/>
</dbReference>
<reference evidence="3 4" key="1">
    <citation type="journal article" date="2021" name="Sci. Rep.">
        <title>The distribution of antibiotic resistance genes in chicken gut microbiota commensals.</title>
        <authorList>
            <person name="Juricova H."/>
            <person name="Matiasovicova J."/>
            <person name="Kubasova T."/>
            <person name="Cejkova D."/>
            <person name="Rychlik I."/>
        </authorList>
    </citation>
    <scope>NUCLEOTIDE SEQUENCE [LARGE SCALE GENOMIC DNA]</scope>
    <source>
        <strain evidence="3 4">An431b</strain>
    </source>
</reference>
<dbReference type="Pfam" id="PF01381">
    <property type="entry name" value="HTH_3"/>
    <property type="match status" value="1"/>
</dbReference>
<dbReference type="RefSeq" id="WP_205133318.1">
    <property type="nucleotide sequence ID" value="NZ_JACSNT010000005.1"/>
</dbReference>
<dbReference type="CDD" id="cd02209">
    <property type="entry name" value="cupin_XRE_C"/>
    <property type="match status" value="1"/>
</dbReference>
<dbReference type="PROSITE" id="PS50943">
    <property type="entry name" value="HTH_CROC1"/>
    <property type="match status" value="1"/>
</dbReference>
<dbReference type="InterPro" id="IPR010982">
    <property type="entry name" value="Lambda_DNA-bd_dom_sf"/>
</dbReference>
<keyword evidence="4" id="KW-1185">Reference proteome</keyword>
<evidence type="ECO:0000259" key="2">
    <source>
        <dbReference type="PROSITE" id="PS50943"/>
    </source>
</evidence>
<evidence type="ECO:0000313" key="3">
    <source>
        <dbReference type="EMBL" id="MBM6877309.1"/>
    </source>
</evidence>
<accession>A0ABS2G9X0</accession>
<proteinExistence type="predicted"/>
<gene>
    <name evidence="3" type="ORF">H9X83_03925</name>
</gene>
<dbReference type="Gene3D" id="1.10.260.40">
    <property type="entry name" value="lambda repressor-like DNA-binding domains"/>
    <property type="match status" value="1"/>
</dbReference>
<comment type="caution">
    <text evidence="3">The sequence shown here is derived from an EMBL/GenBank/DDBJ whole genome shotgun (WGS) entry which is preliminary data.</text>
</comment>
<sequence length="177" mass="19974">MDIGHKIKQLRIQKGLTLEELASRSELTKGFLSQLERNLTSPSIATLDDIVEALGSSLSEFFREEKEEKIVFGKKDFFVDEREAYTIHWIVPNTQKNEMEPILLELPQGVSSFEMGPHSGEEFGYVAEGCVTLVCGEASYVVHKGETFYLSGKNGHYLKNEKKTTAKVLWISTPPLF</sequence>
<dbReference type="SUPFAM" id="SSF47413">
    <property type="entry name" value="lambda repressor-like DNA-binding domains"/>
    <property type="match status" value="1"/>
</dbReference>
<dbReference type="Pfam" id="PF07883">
    <property type="entry name" value="Cupin_2"/>
    <property type="match status" value="1"/>
</dbReference>
<feature type="domain" description="HTH cro/C1-type" evidence="2">
    <location>
        <begin position="7"/>
        <end position="61"/>
    </location>
</feature>
<dbReference type="PANTHER" id="PTHR46797:SF2">
    <property type="entry name" value="TRANSCRIPTIONAL REGULATOR"/>
    <property type="match status" value="1"/>
</dbReference>